<accession>A0A9D4D4C0</accession>
<feature type="compositionally biased region" description="Basic and acidic residues" evidence="1">
    <location>
        <begin position="146"/>
        <end position="178"/>
    </location>
</feature>
<reference evidence="2" key="2">
    <citation type="submission" date="2020-11" db="EMBL/GenBank/DDBJ databases">
        <authorList>
            <person name="McCartney M.A."/>
            <person name="Auch B."/>
            <person name="Kono T."/>
            <person name="Mallez S."/>
            <person name="Becker A."/>
            <person name="Gohl D.M."/>
            <person name="Silverstein K.A.T."/>
            <person name="Koren S."/>
            <person name="Bechman K.B."/>
            <person name="Herman A."/>
            <person name="Abrahante J.E."/>
            <person name="Garbe J."/>
        </authorList>
    </citation>
    <scope>NUCLEOTIDE SEQUENCE</scope>
    <source>
        <strain evidence="2">Duluth1</strain>
        <tissue evidence="2">Whole animal</tissue>
    </source>
</reference>
<dbReference type="Proteomes" id="UP000828390">
    <property type="component" value="Unassembled WGS sequence"/>
</dbReference>
<gene>
    <name evidence="2" type="ORF">DPMN_045053</name>
</gene>
<feature type="region of interest" description="Disordered" evidence="1">
    <location>
        <begin position="39"/>
        <end position="68"/>
    </location>
</feature>
<dbReference type="Pfam" id="PF15766">
    <property type="entry name" value="DUF4695"/>
    <property type="match status" value="1"/>
</dbReference>
<evidence type="ECO:0000313" key="2">
    <source>
        <dbReference type="EMBL" id="KAH3738420.1"/>
    </source>
</evidence>
<name>A0A9D4D4C0_DREPO</name>
<proteinExistence type="predicted"/>
<dbReference type="EMBL" id="JAIWYP010000011">
    <property type="protein sequence ID" value="KAH3738420.1"/>
    <property type="molecule type" value="Genomic_DNA"/>
</dbReference>
<keyword evidence="3" id="KW-1185">Reference proteome</keyword>
<feature type="region of interest" description="Disordered" evidence="1">
    <location>
        <begin position="129"/>
        <end position="184"/>
    </location>
</feature>
<organism evidence="2 3">
    <name type="scientific">Dreissena polymorpha</name>
    <name type="common">Zebra mussel</name>
    <name type="synonym">Mytilus polymorpha</name>
    <dbReference type="NCBI Taxonomy" id="45954"/>
    <lineage>
        <taxon>Eukaryota</taxon>
        <taxon>Metazoa</taxon>
        <taxon>Spiralia</taxon>
        <taxon>Lophotrochozoa</taxon>
        <taxon>Mollusca</taxon>
        <taxon>Bivalvia</taxon>
        <taxon>Autobranchia</taxon>
        <taxon>Heteroconchia</taxon>
        <taxon>Euheterodonta</taxon>
        <taxon>Imparidentia</taxon>
        <taxon>Neoheterodontei</taxon>
        <taxon>Myida</taxon>
        <taxon>Dreissenoidea</taxon>
        <taxon>Dreissenidae</taxon>
        <taxon>Dreissena</taxon>
    </lineage>
</organism>
<evidence type="ECO:0000313" key="3">
    <source>
        <dbReference type="Proteomes" id="UP000828390"/>
    </source>
</evidence>
<protein>
    <submittedName>
        <fullName evidence="2">Uncharacterized protein</fullName>
    </submittedName>
</protein>
<comment type="caution">
    <text evidence="2">The sequence shown here is derived from an EMBL/GenBank/DDBJ whole genome shotgun (WGS) entry which is preliminary data.</text>
</comment>
<evidence type="ECO:0000256" key="1">
    <source>
        <dbReference type="SAM" id="MobiDB-lite"/>
    </source>
</evidence>
<dbReference type="InterPro" id="IPR031521">
    <property type="entry name" value="DUF4695"/>
</dbReference>
<feature type="compositionally biased region" description="Basic residues" evidence="1">
    <location>
        <begin position="51"/>
        <end position="60"/>
    </location>
</feature>
<sequence>MSNMAVPGRVQDPLFHFETHFPERLSRLHLNTEYAIESEVSSGGGSGGGHPVHRKKRSRAARQGVRYKTQPVTFDEIQEVDEENIKEEDKDKPEGLKTQFAAFSKSMDGLVPKNRKKRDDTIQECVEPTNDDIKQTNPRIGYIGRVHSDSPELRLRNDEMTVCKENKENEPENGRGSHSETGSC</sequence>
<reference evidence="2" key="1">
    <citation type="journal article" date="2019" name="bioRxiv">
        <title>The Genome of the Zebra Mussel, Dreissena polymorpha: A Resource for Invasive Species Research.</title>
        <authorList>
            <person name="McCartney M.A."/>
            <person name="Auch B."/>
            <person name="Kono T."/>
            <person name="Mallez S."/>
            <person name="Zhang Y."/>
            <person name="Obille A."/>
            <person name="Becker A."/>
            <person name="Abrahante J.E."/>
            <person name="Garbe J."/>
            <person name="Badalamenti J.P."/>
            <person name="Herman A."/>
            <person name="Mangelson H."/>
            <person name="Liachko I."/>
            <person name="Sullivan S."/>
            <person name="Sone E.D."/>
            <person name="Koren S."/>
            <person name="Silverstein K.A.T."/>
            <person name="Beckman K.B."/>
            <person name="Gohl D.M."/>
        </authorList>
    </citation>
    <scope>NUCLEOTIDE SEQUENCE</scope>
    <source>
        <strain evidence="2">Duluth1</strain>
        <tissue evidence="2">Whole animal</tissue>
    </source>
</reference>
<dbReference type="AlphaFoldDB" id="A0A9D4D4C0"/>